<evidence type="ECO:0000313" key="2">
    <source>
        <dbReference type="EMBL" id="KAK4045526.1"/>
    </source>
</evidence>
<comment type="caution">
    <text evidence="2">The sequence shown here is derived from an EMBL/GenBank/DDBJ whole genome shotgun (WGS) entry which is preliminary data.</text>
</comment>
<name>A0ABR0BAC1_9CRUS</name>
<dbReference type="Pfam" id="PF11227">
    <property type="entry name" value="DUF3025"/>
    <property type="match status" value="1"/>
</dbReference>
<gene>
    <name evidence="2" type="ORF">OUZ56_033150</name>
</gene>
<dbReference type="Proteomes" id="UP001234178">
    <property type="component" value="Unassembled WGS sequence"/>
</dbReference>
<evidence type="ECO:0000256" key="1">
    <source>
        <dbReference type="SAM" id="MobiDB-lite"/>
    </source>
</evidence>
<keyword evidence="3" id="KW-1185">Reference proteome</keyword>
<dbReference type="InterPro" id="IPR021390">
    <property type="entry name" value="DUF3025"/>
</dbReference>
<evidence type="ECO:0000313" key="3">
    <source>
        <dbReference type="Proteomes" id="UP001234178"/>
    </source>
</evidence>
<dbReference type="EMBL" id="JAOYFB010000044">
    <property type="protein sequence ID" value="KAK4045526.1"/>
    <property type="molecule type" value="Genomic_DNA"/>
</dbReference>
<accession>A0ABR0BAC1</accession>
<organism evidence="2 3">
    <name type="scientific">Daphnia magna</name>
    <dbReference type="NCBI Taxonomy" id="35525"/>
    <lineage>
        <taxon>Eukaryota</taxon>
        <taxon>Metazoa</taxon>
        <taxon>Ecdysozoa</taxon>
        <taxon>Arthropoda</taxon>
        <taxon>Crustacea</taxon>
        <taxon>Branchiopoda</taxon>
        <taxon>Diplostraca</taxon>
        <taxon>Cladocera</taxon>
        <taxon>Anomopoda</taxon>
        <taxon>Daphniidae</taxon>
        <taxon>Daphnia</taxon>
    </lineage>
</organism>
<feature type="region of interest" description="Disordered" evidence="1">
    <location>
        <begin position="1"/>
        <end position="44"/>
    </location>
</feature>
<proteinExistence type="predicted"/>
<reference evidence="2 3" key="1">
    <citation type="journal article" date="2023" name="Nucleic Acids Res.">
        <title>The hologenome of Daphnia magna reveals possible DNA methylation and microbiome-mediated evolution of the host genome.</title>
        <authorList>
            <person name="Chaturvedi A."/>
            <person name="Li X."/>
            <person name="Dhandapani V."/>
            <person name="Marshall H."/>
            <person name="Kissane S."/>
            <person name="Cuenca-Cambronero M."/>
            <person name="Asole G."/>
            <person name="Calvet F."/>
            <person name="Ruiz-Romero M."/>
            <person name="Marangio P."/>
            <person name="Guigo R."/>
            <person name="Rago D."/>
            <person name="Mirbahai L."/>
            <person name="Eastwood N."/>
            <person name="Colbourne J.K."/>
            <person name="Zhou J."/>
            <person name="Mallon E."/>
            <person name="Orsini L."/>
        </authorList>
    </citation>
    <scope>NUCLEOTIDE SEQUENCE [LARGE SCALE GENOMIC DNA]</scope>
    <source>
        <strain evidence="2">LRV0_1</strain>
    </source>
</reference>
<sequence length="319" mass="33789">MPPASSPKRGSGAPEPPAQATSVRSAKNGTGRRSGKRPCMPSTLRESDVAFPSSLPRAEAFARVRRGRAYFPVGRDEDPVFMGFVRSHPVLAPYADLAWAFGREDDGLPALPRLDAVLRAEVPALSVRFVPQAPKPRRRSNAPIRLEDLYDGAIVTRNEVPTRSENVHDLFNALAWALFPKAKRAIHTRQAAEQAARVADGPARLPGVRTRAQDRLAMLDEGGALEVALEERSGAALDALMVADGAYPILFGHAICEHLALGGAPLRCFALPLAVRGGGISAVDDALAASVDGVAAGVLGAGAAVPLAPSWFFSRPFTT</sequence>
<protein>
    <recommendedName>
        <fullName evidence="4">DUF3025 domain-containing protein</fullName>
    </recommendedName>
</protein>
<feature type="compositionally biased region" description="Polar residues" evidence="1">
    <location>
        <begin position="19"/>
        <end position="28"/>
    </location>
</feature>
<evidence type="ECO:0008006" key="4">
    <source>
        <dbReference type="Google" id="ProtNLM"/>
    </source>
</evidence>